<dbReference type="Proteomes" id="UP000219369">
    <property type="component" value="Unassembled WGS sequence"/>
</dbReference>
<dbReference type="AlphaFoldDB" id="A0A2H3TT52"/>
<gene>
    <name evidence="1" type="ORF">FRV6_14973</name>
</gene>
<evidence type="ECO:0000313" key="1">
    <source>
        <dbReference type="EMBL" id="SCO90845.1"/>
    </source>
</evidence>
<sequence>MSFNSASKILSEGVGVYKNTGLSSVMFKNNFYVFYSGVVKDGAWYGVGPGASPRTAQWTGPSSCRNSGATIMRGNQTVAGNANWINLWHYFYHGSPSAIPREAVSLLALATLAFNLNYRISINTDSQMRFSPRLIFRRIPPNKG</sequence>
<dbReference type="VEuPathDB" id="FungiDB:FOC4_g10009932"/>
<dbReference type="VEuPathDB" id="FungiDB:FOMG_15350"/>
<dbReference type="EMBL" id="FMJY01000009">
    <property type="protein sequence ID" value="SCO90845.1"/>
    <property type="molecule type" value="Genomic_DNA"/>
</dbReference>
<reference evidence="2" key="1">
    <citation type="submission" date="2016-09" db="EMBL/GenBank/DDBJ databases">
        <authorList>
            <person name="Guldener U."/>
        </authorList>
    </citation>
    <scope>NUCLEOTIDE SEQUENCE [LARGE SCALE GENOMIC DNA]</scope>
    <source>
        <strain evidence="2">V64-1</strain>
    </source>
</reference>
<dbReference type="VEuPathDB" id="FungiDB:FOZG_14201"/>
<organism evidence="1 2">
    <name type="scientific">Fusarium oxysporum</name>
    <name type="common">Fusarium vascular wilt</name>
    <dbReference type="NCBI Taxonomy" id="5507"/>
    <lineage>
        <taxon>Eukaryota</taxon>
        <taxon>Fungi</taxon>
        <taxon>Dikarya</taxon>
        <taxon>Ascomycota</taxon>
        <taxon>Pezizomycotina</taxon>
        <taxon>Sordariomycetes</taxon>
        <taxon>Hypocreomycetidae</taxon>
        <taxon>Hypocreales</taxon>
        <taxon>Nectriaceae</taxon>
        <taxon>Fusarium</taxon>
        <taxon>Fusarium oxysporum species complex</taxon>
    </lineage>
</organism>
<dbReference type="VEuPathDB" id="FungiDB:FOIG_08702"/>
<dbReference type="VEuPathDB" id="FungiDB:FOC1_g10000990"/>
<protein>
    <submittedName>
        <fullName evidence="1">Uncharacterized protein</fullName>
    </submittedName>
</protein>
<accession>A0A2H3TT52</accession>
<dbReference type="VEuPathDB" id="FungiDB:FOXG_20188"/>
<name>A0A2H3TT52_FUSOX</name>
<dbReference type="OrthoDB" id="5091365at2759"/>
<evidence type="ECO:0000313" key="2">
    <source>
        <dbReference type="Proteomes" id="UP000219369"/>
    </source>
</evidence>
<dbReference type="VEuPathDB" id="FungiDB:HZS61_006091"/>
<proteinExistence type="predicted"/>